<sequence>GFGSGSMALWHLESSGTDEERLKQAMEQLEGIGLQANWFTLETTAYGESHDYAGGTLPYTVKMVEVSGNKIAEMVTVALGTWGGEVRLLTIIKLAIPTDEFSPFYNDPYASQYVEPWLAENVG</sequence>
<proteinExistence type="predicted"/>
<dbReference type="EMBL" id="UINC01201301">
    <property type="protein sequence ID" value="SVE20577.1"/>
    <property type="molecule type" value="Genomic_DNA"/>
</dbReference>
<gene>
    <name evidence="1" type="ORF">METZ01_LOCUS473431</name>
</gene>
<name>A0A383BKB7_9ZZZZ</name>
<protein>
    <submittedName>
        <fullName evidence="1">Uncharacterized protein</fullName>
    </submittedName>
</protein>
<organism evidence="1">
    <name type="scientific">marine metagenome</name>
    <dbReference type="NCBI Taxonomy" id="408172"/>
    <lineage>
        <taxon>unclassified sequences</taxon>
        <taxon>metagenomes</taxon>
        <taxon>ecological metagenomes</taxon>
    </lineage>
</organism>
<evidence type="ECO:0000313" key="1">
    <source>
        <dbReference type="EMBL" id="SVE20577.1"/>
    </source>
</evidence>
<reference evidence="1" key="1">
    <citation type="submission" date="2018-05" db="EMBL/GenBank/DDBJ databases">
        <authorList>
            <person name="Lanie J.A."/>
            <person name="Ng W.-L."/>
            <person name="Kazmierczak K.M."/>
            <person name="Andrzejewski T.M."/>
            <person name="Davidsen T.M."/>
            <person name="Wayne K.J."/>
            <person name="Tettelin H."/>
            <person name="Glass J.I."/>
            <person name="Rusch D."/>
            <person name="Podicherti R."/>
            <person name="Tsui H.-C.T."/>
            <person name="Winkler M.E."/>
        </authorList>
    </citation>
    <scope>NUCLEOTIDE SEQUENCE</scope>
</reference>
<feature type="non-terminal residue" evidence="1">
    <location>
        <position position="1"/>
    </location>
</feature>
<dbReference type="AlphaFoldDB" id="A0A383BKB7"/>
<accession>A0A383BKB7</accession>